<name>A0A495R0S8_9ACTN</name>
<dbReference type="GO" id="GO:0003677">
    <property type="term" value="F:DNA binding"/>
    <property type="evidence" value="ECO:0007669"/>
    <property type="project" value="UniProtKB-KW"/>
</dbReference>
<gene>
    <name evidence="8" type="ORF">BZB76_1374</name>
</gene>
<dbReference type="InterPro" id="IPR013325">
    <property type="entry name" value="RNA_pol_sigma_r2"/>
</dbReference>
<dbReference type="GO" id="GO:0006352">
    <property type="term" value="P:DNA-templated transcription initiation"/>
    <property type="evidence" value="ECO:0007669"/>
    <property type="project" value="InterPro"/>
</dbReference>
<evidence type="ECO:0000256" key="5">
    <source>
        <dbReference type="ARBA" id="ARBA00023163"/>
    </source>
</evidence>
<evidence type="ECO:0000259" key="6">
    <source>
        <dbReference type="Pfam" id="PF04542"/>
    </source>
</evidence>
<evidence type="ECO:0000313" key="8">
    <source>
        <dbReference type="EMBL" id="RKS79892.1"/>
    </source>
</evidence>
<accession>A0A495R0S8</accession>
<evidence type="ECO:0000256" key="2">
    <source>
        <dbReference type="ARBA" id="ARBA00023015"/>
    </source>
</evidence>
<evidence type="ECO:0000256" key="3">
    <source>
        <dbReference type="ARBA" id="ARBA00023082"/>
    </source>
</evidence>
<protein>
    <submittedName>
        <fullName evidence="8">RNA polymerase sigma factor (Sigma-70 family)</fullName>
    </submittedName>
</protein>
<dbReference type="EMBL" id="RBWU01000001">
    <property type="protein sequence ID" value="RKS79892.1"/>
    <property type="molecule type" value="Genomic_DNA"/>
</dbReference>
<proteinExistence type="inferred from homology"/>
<dbReference type="OrthoDB" id="3472490at2"/>
<dbReference type="SUPFAM" id="SSF88659">
    <property type="entry name" value="Sigma3 and sigma4 domains of RNA polymerase sigma factors"/>
    <property type="match status" value="1"/>
</dbReference>
<dbReference type="InterPro" id="IPR036388">
    <property type="entry name" value="WH-like_DNA-bd_sf"/>
</dbReference>
<dbReference type="InterPro" id="IPR007627">
    <property type="entry name" value="RNA_pol_sigma70_r2"/>
</dbReference>
<evidence type="ECO:0000256" key="4">
    <source>
        <dbReference type="ARBA" id="ARBA00023125"/>
    </source>
</evidence>
<keyword evidence="2" id="KW-0805">Transcription regulation</keyword>
<dbReference type="Proteomes" id="UP000274601">
    <property type="component" value="Unassembled WGS sequence"/>
</dbReference>
<dbReference type="GO" id="GO:0016987">
    <property type="term" value="F:sigma factor activity"/>
    <property type="evidence" value="ECO:0007669"/>
    <property type="project" value="UniProtKB-KW"/>
</dbReference>
<keyword evidence="4" id="KW-0238">DNA-binding</keyword>
<organism evidence="8 9">
    <name type="scientific">Actinomadura pelletieri DSM 43383</name>
    <dbReference type="NCBI Taxonomy" id="1120940"/>
    <lineage>
        <taxon>Bacteria</taxon>
        <taxon>Bacillati</taxon>
        <taxon>Actinomycetota</taxon>
        <taxon>Actinomycetes</taxon>
        <taxon>Streptosporangiales</taxon>
        <taxon>Thermomonosporaceae</taxon>
        <taxon>Actinomadura</taxon>
    </lineage>
</organism>
<dbReference type="InterPro" id="IPR013324">
    <property type="entry name" value="RNA_pol_sigma_r3/r4-like"/>
</dbReference>
<evidence type="ECO:0000256" key="1">
    <source>
        <dbReference type="ARBA" id="ARBA00010641"/>
    </source>
</evidence>
<comment type="similarity">
    <text evidence="1">Belongs to the sigma-70 factor family. ECF subfamily.</text>
</comment>
<dbReference type="InterPro" id="IPR013249">
    <property type="entry name" value="RNA_pol_sigma70_r4_t2"/>
</dbReference>
<evidence type="ECO:0000259" key="7">
    <source>
        <dbReference type="Pfam" id="PF08281"/>
    </source>
</evidence>
<dbReference type="SUPFAM" id="SSF88946">
    <property type="entry name" value="Sigma2 domain of RNA polymerase sigma factors"/>
    <property type="match status" value="1"/>
</dbReference>
<dbReference type="Gene3D" id="1.10.10.10">
    <property type="entry name" value="Winged helix-like DNA-binding domain superfamily/Winged helix DNA-binding domain"/>
    <property type="match status" value="1"/>
</dbReference>
<dbReference type="CDD" id="cd06171">
    <property type="entry name" value="Sigma70_r4"/>
    <property type="match status" value="1"/>
</dbReference>
<keyword evidence="3" id="KW-0731">Sigma factor</keyword>
<dbReference type="NCBIfam" id="TIGR02937">
    <property type="entry name" value="sigma70-ECF"/>
    <property type="match status" value="1"/>
</dbReference>
<keyword evidence="5" id="KW-0804">Transcription</keyword>
<dbReference type="PANTHER" id="PTHR43133">
    <property type="entry name" value="RNA POLYMERASE ECF-TYPE SIGMA FACTO"/>
    <property type="match status" value="1"/>
</dbReference>
<evidence type="ECO:0000313" key="9">
    <source>
        <dbReference type="Proteomes" id="UP000274601"/>
    </source>
</evidence>
<feature type="domain" description="RNA polymerase sigma factor 70 region 4 type 2" evidence="7">
    <location>
        <begin position="99"/>
        <end position="148"/>
    </location>
</feature>
<dbReference type="Gene3D" id="1.10.1740.10">
    <property type="match status" value="1"/>
</dbReference>
<dbReference type="Pfam" id="PF04542">
    <property type="entry name" value="Sigma70_r2"/>
    <property type="match status" value="1"/>
</dbReference>
<dbReference type="Pfam" id="PF08281">
    <property type="entry name" value="Sigma70_r4_2"/>
    <property type="match status" value="1"/>
</dbReference>
<dbReference type="InterPro" id="IPR014284">
    <property type="entry name" value="RNA_pol_sigma-70_dom"/>
</dbReference>
<comment type="caution">
    <text evidence="8">The sequence shown here is derived from an EMBL/GenBank/DDBJ whole genome shotgun (WGS) entry which is preliminary data.</text>
</comment>
<keyword evidence="9" id="KW-1185">Reference proteome</keyword>
<sequence>MTETIRTDPPDLERVYREQRPDLIRLGFLLTGSREHAEDLVQAAFATACENWEQIDKPSAYLKRAVVNRANDLHRRRFRERGRRVSEPTTHIPEVDETWRLIKQLPSRQRIVIVLHFYEDMQLIQIAELLARPPSTIRSDLKRALDRLRKVIQ</sequence>
<dbReference type="InterPro" id="IPR039425">
    <property type="entry name" value="RNA_pol_sigma-70-like"/>
</dbReference>
<reference evidence="8 9" key="1">
    <citation type="submission" date="2018-10" db="EMBL/GenBank/DDBJ databases">
        <title>Genomic Encyclopedia of Archaeal and Bacterial Type Strains, Phase II (KMG-II): from individual species to whole genera.</title>
        <authorList>
            <person name="Goeker M."/>
        </authorList>
    </citation>
    <scope>NUCLEOTIDE SEQUENCE [LARGE SCALE GENOMIC DNA]</scope>
    <source>
        <strain evidence="8 9">DSM 43383</strain>
    </source>
</reference>
<dbReference type="PANTHER" id="PTHR43133:SF50">
    <property type="entry name" value="ECF RNA POLYMERASE SIGMA FACTOR SIGM"/>
    <property type="match status" value="1"/>
</dbReference>
<dbReference type="RefSeq" id="WP_121433340.1">
    <property type="nucleotide sequence ID" value="NZ_RBWU01000001.1"/>
</dbReference>
<dbReference type="AlphaFoldDB" id="A0A495R0S8"/>
<feature type="domain" description="RNA polymerase sigma-70 region 2" evidence="6">
    <location>
        <begin position="16"/>
        <end position="77"/>
    </location>
</feature>